<dbReference type="RefSeq" id="WP_307630809.1">
    <property type="nucleotide sequence ID" value="NZ_JAUSZS010000008.1"/>
</dbReference>
<dbReference type="EMBL" id="JAUSZS010000008">
    <property type="protein sequence ID" value="MDQ0937581.1"/>
    <property type="molecule type" value="Genomic_DNA"/>
</dbReference>
<comment type="caution">
    <text evidence="1">The sequence shown here is derived from an EMBL/GenBank/DDBJ whole genome shotgun (WGS) entry which is preliminary data.</text>
</comment>
<gene>
    <name evidence="1" type="ORF">QFZ49_007556</name>
</gene>
<keyword evidence="2" id="KW-1185">Reference proteome</keyword>
<name>A0ABU0S040_9ACTN</name>
<accession>A0ABU0S040</accession>
<dbReference type="Proteomes" id="UP001223072">
    <property type="component" value="Unassembled WGS sequence"/>
</dbReference>
<proteinExistence type="predicted"/>
<organism evidence="1 2">
    <name type="scientific">Streptomyces turgidiscabies</name>
    <dbReference type="NCBI Taxonomy" id="85558"/>
    <lineage>
        <taxon>Bacteria</taxon>
        <taxon>Bacillati</taxon>
        <taxon>Actinomycetota</taxon>
        <taxon>Actinomycetes</taxon>
        <taxon>Kitasatosporales</taxon>
        <taxon>Streptomycetaceae</taxon>
        <taxon>Streptomyces</taxon>
    </lineage>
</organism>
<reference evidence="1 2" key="1">
    <citation type="submission" date="2023-07" db="EMBL/GenBank/DDBJ databases">
        <title>Comparative genomics of wheat-associated soil bacteria to identify genetic determinants of phenazine resistance.</title>
        <authorList>
            <person name="Mouncey N."/>
        </authorList>
    </citation>
    <scope>NUCLEOTIDE SEQUENCE [LARGE SCALE GENOMIC DNA]</scope>
    <source>
        <strain evidence="1 2">W2I16</strain>
    </source>
</reference>
<sequence>MTTFVITVPGTFVHGISEDTCSAVERSLRPQDPKNTDLGESEELSLLTVDEDGMFAARVEVEAADQSGAESEAVRLVSTALRDSGFSEEDAPLGAAIVTGIDSGIDSEF</sequence>
<protein>
    <submittedName>
        <fullName evidence="1">Microcompartment protein CcmK/EutM</fullName>
    </submittedName>
</protein>
<evidence type="ECO:0000313" key="1">
    <source>
        <dbReference type="EMBL" id="MDQ0937581.1"/>
    </source>
</evidence>
<evidence type="ECO:0000313" key="2">
    <source>
        <dbReference type="Proteomes" id="UP001223072"/>
    </source>
</evidence>